<evidence type="ECO:0000256" key="1">
    <source>
        <dbReference type="ARBA" id="ARBA00009589"/>
    </source>
</evidence>
<evidence type="ECO:0000256" key="2">
    <source>
        <dbReference type="ARBA" id="ARBA00022801"/>
    </source>
</evidence>
<name>A0AAW9NVR1_9BACL</name>
<dbReference type="Gene3D" id="3.40.50.1000">
    <property type="entry name" value="HAD superfamily/HAD-like"/>
    <property type="match status" value="1"/>
</dbReference>
<dbReference type="GO" id="GO:0016787">
    <property type="term" value="F:hydrolase activity"/>
    <property type="evidence" value="ECO:0007669"/>
    <property type="project" value="UniProtKB-KW"/>
</dbReference>
<dbReference type="InterPro" id="IPR036412">
    <property type="entry name" value="HAD-like_sf"/>
</dbReference>
<organism evidence="4 5">
    <name type="scientific">Metasolibacillus meyeri</name>
    <dbReference type="NCBI Taxonomy" id="1071052"/>
    <lineage>
        <taxon>Bacteria</taxon>
        <taxon>Bacillati</taxon>
        <taxon>Bacillota</taxon>
        <taxon>Bacilli</taxon>
        <taxon>Bacillales</taxon>
        <taxon>Caryophanaceae</taxon>
        <taxon>Metasolibacillus</taxon>
    </lineage>
</organism>
<dbReference type="PIRSF" id="PIRSF021362">
    <property type="entry name" value="UCP021362_HAD"/>
    <property type="match status" value="1"/>
</dbReference>
<sequence length="191" mass="22126">MSKKARFGIDIDGTVTCPATLIPHINAQYNVNITLDDVVEYDFLSAFPHPVDRTEFAHWFTTNEPRLYAASELADNAHAILNDWKSRYELFYISARGENVLDITKNWFHEHAVPYDHIELIGSHDKLSTAKHHCVDAFFEDKHDNAVMLAEELDIPVILFDTPYNRLATPNKVIRVNNWIEANDWIRNNFE</sequence>
<dbReference type="RefSeq" id="WP_326124510.1">
    <property type="nucleotide sequence ID" value="NZ_JARSFG010000020.1"/>
</dbReference>
<gene>
    <name evidence="4" type="ORF">P9B03_16050</name>
</gene>
<proteinExistence type="inferred from homology"/>
<comment type="similarity">
    <text evidence="1 3">Belongs to the 5'(3')-deoxyribonucleotidase family.</text>
</comment>
<evidence type="ECO:0000313" key="4">
    <source>
        <dbReference type="EMBL" id="MEC1180014.1"/>
    </source>
</evidence>
<keyword evidence="5" id="KW-1185">Reference proteome</keyword>
<dbReference type="SUPFAM" id="SSF56784">
    <property type="entry name" value="HAD-like"/>
    <property type="match status" value="1"/>
</dbReference>
<evidence type="ECO:0000313" key="5">
    <source>
        <dbReference type="Proteomes" id="UP001344888"/>
    </source>
</evidence>
<dbReference type="InterPro" id="IPR009206">
    <property type="entry name" value="Nucleotidase_putative"/>
</dbReference>
<reference evidence="4 5" key="1">
    <citation type="submission" date="2023-03" db="EMBL/GenBank/DDBJ databases">
        <title>Bacillus Genome Sequencing.</title>
        <authorList>
            <person name="Dunlap C."/>
        </authorList>
    </citation>
    <scope>NUCLEOTIDE SEQUENCE [LARGE SCALE GENOMIC DNA]</scope>
    <source>
        <strain evidence="4 5">B-59205</strain>
    </source>
</reference>
<accession>A0AAW9NVR1</accession>
<dbReference type="EMBL" id="JARSFG010000020">
    <property type="protein sequence ID" value="MEC1180014.1"/>
    <property type="molecule type" value="Genomic_DNA"/>
</dbReference>
<keyword evidence="2 3" id="KW-0378">Hydrolase</keyword>
<comment type="caution">
    <text evidence="4">The sequence shown here is derived from an EMBL/GenBank/DDBJ whole genome shotgun (WGS) entry which is preliminary data.</text>
</comment>
<dbReference type="AlphaFoldDB" id="A0AAW9NVR1"/>
<dbReference type="PANTHER" id="PTHR35134">
    <property type="entry name" value="NUCLEOTIDASE YQFW-RELATED"/>
    <property type="match status" value="1"/>
</dbReference>
<evidence type="ECO:0000256" key="3">
    <source>
        <dbReference type="PIRNR" id="PIRNR021362"/>
    </source>
</evidence>
<dbReference type="EC" id="3.1.3.-" evidence="3"/>
<dbReference type="Proteomes" id="UP001344888">
    <property type="component" value="Unassembled WGS sequence"/>
</dbReference>
<dbReference type="InterPro" id="IPR023214">
    <property type="entry name" value="HAD_sf"/>
</dbReference>
<dbReference type="PANTHER" id="PTHR35134:SF2">
    <property type="entry name" value="NUCLEOTIDASE YQFW-RELATED"/>
    <property type="match status" value="1"/>
</dbReference>
<protein>
    <recommendedName>
        <fullName evidence="3">Nucleotidase</fullName>
        <ecNumber evidence="3">3.1.3.-</ecNumber>
    </recommendedName>
</protein>
<dbReference type="InterPro" id="IPR052419">
    <property type="entry name" value="5_3-deoxyribonucleotidase-like"/>
</dbReference>